<dbReference type="RefSeq" id="WP_141628585.1">
    <property type="nucleotide sequence ID" value="NZ_VHIR01000003.1"/>
</dbReference>
<dbReference type="InterPro" id="IPR010350">
    <property type="entry name" value="Aim32/Apd1-like_bac"/>
</dbReference>
<gene>
    <name evidence="2" type="ORF">EJK80_02825</name>
</gene>
<evidence type="ECO:0000313" key="2">
    <source>
        <dbReference type="EMBL" id="TQE44091.1"/>
    </source>
</evidence>
<name>A0A540R8L9_9CORY</name>
<evidence type="ECO:0000313" key="3">
    <source>
        <dbReference type="Proteomes" id="UP000318080"/>
    </source>
</evidence>
<protein>
    <submittedName>
        <fullName evidence="2">Sucrase ferredoxin</fullName>
    </submittedName>
</protein>
<dbReference type="EMBL" id="VHIR01000003">
    <property type="protein sequence ID" value="TQE44091.1"/>
    <property type="molecule type" value="Genomic_DNA"/>
</dbReference>
<organism evidence="2 3">
    <name type="scientific">Corynebacterium phoceense</name>
    <dbReference type="NCBI Taxonomy" id="1686286"/>
    <lineage>
        <taxon>Bacteria</taxon>
        <taxon>Bacillati</taxon>
        <taxon>Actinomycetota</taxon>
        <taxon>Actinomycetes</taxon>
        <taxon>Mycobacteriales</taxon>
        <taxon>Corynebacteriaceae</taxon>
        <taxon>Corynebacterium</taxon>
    </lineage>
</organism>
<feature type="region of interest" description="Disordered" evidence="1">
    <location>
        <begin position="1"/>
        <end position="20"/>
    </location>
</feature>
<dbReference type="InterPro" id="IPR009737">
    <property type="entry name" value="Aim32/Apd1-like"/>
</dbReference>
<dbReference type="Proteomes" id="UP000318080">
    <property type="component" value="Unassembled WGS sequence"/>
</dbReference>
<proteinExistence type="predicted"/>
<sequence>MTSTHNLCSDAYLHGDPEPLPGTAKQESVYVLFEQPGRWSHDIMDGHTFGEELTAQLKAKMKGQAGLQLIRLPGREGRDVGKLHRCYLVWAKEQVMELLLLEKPEDMLGLDLTGPGRNGGEPVDTPLVLVCTHAKRDQCCAIKGRPLAAALNEEFPGKMVWEASHMKGHRFAPTLLLMPWAYSFGRLNEEAARQMTRAALRGEMFVPANRGSGLLPPRGQVAELAVAAMLTGLHYGELEVVDPGEGAVTVRHPDGRAWRVTLTQREVYGIVSSCGDEPKTSQAWVADSVETL</sequence>
<evidence type="ECO:0000256" key="1">
    <source>
        <dbReference type="SAM" id="MobiDB-lite"/>
    </source>
</evidence>
<dbReference type="InterPro" id="IPR036249">
    <property type="entry name" value="Thioredoxin-like_sf"/>
</dbReference>
<dbReference type="Pfam" id="PF06999">
    <property type="entry name" value="Suc_Fer-like"/>
    <property type="match status" value="1"/>
</dbReference>
<accession>A0A540R8L9</accession>
<keyword evidence="3" id="KW-1185">Reference proteome</keyword>
<dbReference type="SUPFAM" id="SSF52833">
    <property type="entry name" value="Thioredoxin-like"/>
    <property type="match status" value="1"/>
</dbReference>
<comment type="caution">
    <text evidence="2">The sequence shown here is derived from an EMBL/GenBank/DDBJ whole genome shotgun (WGS) entry which is preliminary data.</text>
</comment>
<dbReference type="PIRSF" id="PIRSF035042">
    <property type="entry name" value="UCP035042_thirdx"/>
    <property type="match status" value="1"/>
</dbReference>
<dbReference type="AlphaFoldDB" id="A0A540R8L9"/>
<dbReference type="CDD" id="cd03062">
    <property type="entry name" value="TRX_Fd_Sucrase"/>
    <property type="match status" value="1"/>
</dbReference>
<reference evidence="2 3" key="1">
    <citation type="submission" date="2019-06" db="EMBL/GenBank/DDBJ databases">
        <title>Draft genome of C. phoceense Strain 272.</title>
        <authorList>
            <person name="Pacheco L.G.C."/>
            <person name="Barberis C.M."/>
            <person name="Almuzara M.N."/>
            <person name="Traglia G.M."/>
            <person name="Santos C.S."/>
            <person name="Rocha D.J.P.G."/>
            <person name="Aguiar E.R.G.R."/>
            <person name="Vay C.A."/>
        </authorList>
    </citation>
    <scope>NUCLEOTIDE SEQUENCE [LARGE SCALE GENOMIC DNA]</scope>
    <source>
        <strain evidence="2 3">272</strain>
    </source>
</reference>
<dbReference type="STRING" id="1686286.GCA_900092335_01325"/>